<dbReference type="SMART" id="SM00028">
    <property type="entry name" value="TPR"/>
    <property type="match status" value="3"/>
</dbReference>
<dbReference type="InterPro" id="IPR019734">
    <property type="entry name" value="TPR_rpt"/>
</dbReference>
<keyword evidence="2" id="KW-0175">Coiled coil</keyword>
<keyword evidence="5" id="KW-1185">Reference proteome</keyword>
<sequence length="445" mass="50485">MSNVEEQLNAARNNVESLNKDLASFKITGEHHKEKCDEVLSTLPSIDDPKTKLKAKHKAIIYYVKGAVYDLSAKYVKEAEENLSKAVKFDPSAINAWNSLGHTLWKKADLLAAQDCYLNAIQIKQNKVSYRELSRILRLIDPRRQLQKKQSTDVSDKTEQERLRDQLFSNAAESIEMAKKAVSMDVSDGESWYLLGHSYINVFMSKTLSVSDIESALKAFQQAQNDESMTKNPDLYYNRAIVYKYLELYQSAHDDLKIAFELDPSLKKDGQPSPLEEIKQLFEKIQLQFTKYQNITAKQKANLMEKIPTDFWNTLNLMFNNKANFKNANLKDLSIGVNSGLVLSLKVISCVTPESNIPSVFVCIDKNGDECVVSVYNVQYKAIRGGDILSIPSPSFNNTTLQESGVTRQFQHIRIPNAQITLFVNQQPLQKDQLVTPSMSVQTFM</sequence>
<proteinExistence type="predicted"/>
<evidence type="ECO:0000313" key="4">
    <source>
        <dbReference type="EMBL" id="KAL0484760.1"/>
    </source>
</evidence>
<dbReference type="Pfam" id="PF16669">
    <property type="entry name" value="TTC5_OB"/>
    <property type="match status" value="1"/>
</dbReference>
<evidence type="ECO:0000256" key="2">
    <source>
        <dbReference type="SAM" id="Coils"/>
    </source>
</evidence>
<evidence type="ECO:0000256" key="1">
    <source>
        <dbReference type="PROSITE-ProRule" id="PRU00339"/>
    </source>
</evidence>
<feature type="coiled-coil region" evidence="2">
    <location>
        <begin position="1"/>
        <end position="28"/>
    </location>
</feature>
<dbReference type="Proteomes" id="UP001431209">
    <property type="component" value="Unassembled WGS sequence"/>
</dbReference>
<dbReference type="InterPro" id="IPR038645">
    <property type="entry name" value="TTC5_OB_sf"/>
</dbReference>
<reference evidence="4 5" key="1">
    <citation type="submission" date="2024-03" db="EMBL/GenBank/DDBJ databases">
        <title>The Acrasis kona genome and developmental transcriptomes reveal deep origins of eukaryotic multicellular pathways.</title>
        <authorList>
            <person name="Sheikh S."/>
            <person name="Fu C.-J."/>
            <person name="Brown M.W."/>
            <person name="Baldauf S.L."/>
        </authorList>
    </citation>
    <scope>NUCLEOTIDE SEQUENCE [LARGE SCALE GENOMIC DNA]</scope>
    <source>
        <strain evidence="4 5">ATCC MYA-3509</strain>
    </source>
</reference>
<dbReference type="Pfam" id="PF13181">
    <property type="entry name" value="TPR_8"/>
    <property type="match status" value="1"/>
</dbReference>
<dbReference type="InterPro" id="IPR032076">
    <property type="entry name" value="TTC5_OB"/>
</dbReference>
<organism evidence="4 5">
    <name type="scientific">Acrasis kona</name>
    <dbReference type="NCBI Taxonomy" id="1008807"/>
    <lineage>
        <taxon>Eukaryota</taxon>
        <taxon>Discoba</taxon>
        <taxon>Heterolobosea</taxon>
        <taxon>Tetramitia</taxon>
        <taxon>Eutetramitia</taxon>
        <taxon>Acrasidae</taxon>
        <taxon>Acrasis</taxon>
    </lineage>
</organism>
<name>A0AAW2Z5M5_9EUKA</name>
<dbReference type="InterPro" id="IPR011990">
    <property type="entry name" value="TPR-like_helical_dom_sf"/>
</dbReference>
<comment type="caution">
    <text evidence="4">The sequence shown here is derived from an EMBL/GenBank/DDBJ whole genome shotgun (WGS) entry which is preliminary data.</text>
</comment>
<evidence type="ECO:0000313" key="5">
    <source>
        <dbReference type="Proteomes" id="UP001431209"/>
    </source>
</evidence>
<dbReference type="PROSITE" id="PS50005">
    <property type="entry name" value="TPR"/>
    <property type="match status" value="1"/>
</dbReference>
<dbReference type="EMBL" id="JAOPGA020001068">
    <property type="protein sequence ID" value="KAL0484760.1"/>
    <property type="molecule type" value="Genomic_DNA"/>
</dbReference>
<dbReference type="Gene3D" id="1.25.40.10">
    <property type="entry name" value="Tetratricopeptide repeat domain"/>
    <property type="match status" value="1"/>
</dbReference>
<feature type="domain" description="Tetratricopeptide repeat protein 5 OB fold" evidence="3">
    <location>
        <begin position="325"/>
        <end position="435"/>
    </location>
</feature>
<dbReference type="AlphaFoldDB" id="A0AAW2Z5M5"/>
<dbReference type="Gene3D" id="2.40.50.550">
    <property type="match status" value="1"/>
</dbReference>
<gene>
    <name evidence="4" type="ORF">AKO1_003704</name>
</gene>
<feature type="repeat" description="TPR" evidence="1">
    <location>
        <begin position="233"/>
        <end position="266"/>
    </location>
</feature>
<evidence type="ECO:0000259" key="3">
    <source>
        <dbReference type="Pfam" id="PF16669"/>
    </source>
</evidence>
<protein>
    <submittedName>
        <fullName evidence="4">Tetratricopeptide-repeat protein</fullName>
    </submittedName>
</protein>
<keyword evidence="1" id="KW-0802">TPR repeat</keyword>
<dbReference type="SUPFAM" id="SSF48452">
    <property type="entry name" value="TPR-like"/>
    <property type="match status" value="2"/>
</dbReference>
<accession>A0AAW2Z5M5</accession>